<evidence type="ECO:0000259" key="3">
    <source>
        <dbReference type="PROSITE" id="PS51208"/>
    </source>
</evidence>
<comment type="caution">
    <text evidence="4">The sequence shown here is derived from an EMBL/GenBank/DDBJ whole genome shotgun (WGS) entry which is preliminary data.</text>
</comment>
<dbReference type="Gene3D" id="2.160.20.20">
    <property type="match status" value="1"/>
</dbReference>
<dbReference type="SUPFAM" id="SSF103515">
    <property type="entry name" value="Autotransporter"/>
    <property type="match status" value="1"/>
</dbReference>
<dbReference type="Pfam" id="PF12951">
    <property type="entry name" value="PATR"/>
    <property type="match status" value="10"/>
</dbReference>
<dbReference type="GO" id="GO:0019867">
    <property type="term" value="C:outer membrane"/>
    <property type="evidence" value="ECO:0007669"/>
    <property type="project" value="InterPro"/>
</dbReference>
<keyword evidence="2" id="KW-0843">Virulence</keyword>
<dbReference type="SUPFAM" id="SSF51126">
    <property type="entry name" value="Pectin lyase-like"/>
    <property type="match status" value="3"/>
</dbReference>
<dbReference type="SMART" id="SM00869">
    <property type="entry name" value="Autotransporter"/>
    <property type="match status" value="1"/>
</dbReference>
<evidence type="ECO:0000313" key="5">
    <source>
        <dbReference type="Proteomes" id="UP000051863"/>
    </source>
</evidence>
<dbReference type="PANTHER" id="PTHR35037:SF3">
    <property type="entry name" value="C-TERMINAL REGION OF AIDA-LIKE PROTEIN"/>
    <property type="match status" value="1"/>
</dbReference>
<dbReference type="InterPro" id="IPR024973">
    <property type="entry name" value="ESPR"/>
</dbReference>
<organism evidence="4 5">
    <name type="scientific">Stenotrophomonas terrae</name>
    <dbReference type="NCBI Taxonomy" id="405446"/>
    <lineage>
        <taxon>Bacteria</taxon>
        <taxon>Pseudomonadati</taxon>
        <taxon>Pseudomonadota</taxon>
        <taxon>Gammaproteobacteria</taxon>
        <taxon>Lysobacterales</taxon>
        <taxon>Lysobacteraceae</taxon>
        <taxon>Stenotrophomonas</taxon>
    </lineage>
</organism>
<dbReference type="RefSeq" id="WP_057626350.1">
    <property type="nucleotide sequence ID" value="NZ_LDJJ01000004.1"/>
</dbReference>
<proteinExistence type="predicted"/>
<dbReference type="Pfam" id="PF03797">
    <property type="entry name" value="Autotransporter"/>
    <property type="match status" value="1"/>
</dbReference>
<dbReference type="EMBL" id="LDJJ01000004">
    <property type="protein sequence ID" value="KRG72482.1"/>
    <property type="molecule type" value="Genomic_DNA"/>
</dbReference>
<sequence>MYRLVWNRAMRMWQPVSELATQARGGAARTAVYAPMRWRLNVMSVAVGLGLAAWGPAAMAACTAAGVTVTCNTAVYPLTPHYVNSSDSLSVTVGPNGGVGVLLGVGGTAMLLQGNSGSVTNNGSVDVFALGSGLAVLSSGLVLGKPEGSTPTVGTYTVHNGASGLIGGSGRDTYEAQLADLTGMALSIHNGTGGVTNVTNNGIIRATSLNGGSRPGADIAAVAIYGGGVTNFTNNSTGTIAGRVAFESGNPIGNYFRNGGLISGSVSLGAGSRNTFIAESGSSISAAGLTTGTIGVTSVPGLLFAQPGTVDGGAGGNNSLVFADTFSRGLTTGVAAGTYLNFNSLTVTGGTWELSGGPLLPTGSSIALNGGTVRVDGSGALGMGAIDAAGGAVGASAMGVSVGNTFLLGSGGLTLDGTQAFTVSGLLTGTGGLRVSGTQAVTLTGANDYTGGTVVNAGAALRGNTTSLQGNIVNNGTVTFSNAVNGSYGGIVSGSGSLFKEGSGTLTVNSLLGHQGSTAIQAGTLRLGTGGSLSPTATVSLSTGAALDLSGAANQSINGLAGMGGTVVLGGNTLSLFNTNATTFNGVIQGSGGLVKSGLQTQTLTGANIFTGGVNITGGKLALGAGGSLAAGSVMTVGAQGAFDISAASDTTLAALNGAGGNVALGANNLTLGAGTYAGVITGTGGISKNTADSLTLDGVNTYTGATQVNAGKLLVGGSAGNSGARLNSAVTVANGASIGGFGQVSGNVAVQAGGRLAPGAPGGVFTVNGNLGLAQGSQMDFFFGAPGSSSAPGAGHSVQVNGDLALNGAQLNVNDAGGFGIGLYRLFDYTGSLATSNGGINGLTAGQTLQMLNGSKQINLINAAGLTLNLWNADRTARPNQLGGGSGIWSKTTANWTDAGASVTSAFSPVNAFAIFGGTAGTVTVDGGAGNVSAGGVQFASDGYRLNGDALNLVAQAAGVLSELRVGDGSTASAGWTTTLDNVVAGNGINKTGLGTLVLTGANTYAQTRLSAGTLSVSSDANLGAASGGLDFQGGTLRVTGTAFQSTARTITLGAAGGGLDIADANNTFTLAQWLSGNGGLAKLGAGTLVLTDANTYLGTTTVAGGKLALGAGGSLAVGSMVTVDAQATFDISAASNTTLAALNGAGGNVALGANTLTLGAGTYDGVIAGTGGISKNTTGNLTLNGVNTYTGATQVSAGALLVGGSAGNVGARLNSVVTVANGASIGGFGQVNGNVAVQTGGRLAPGAPGGIFTVNGNLALAQGSQMDFFFGAPGSSGAAGAGHSVQVNGDLALNGAQLNVNDAGGFGIGLYRLFDYTGSLTTSNGGITGLAAGQTLQMLGGSKQINLINAAGLTLNLWNADRTATPNQLGGGSGIWSRNSANWTDAGASVTSAFSPDNAFAIFGGTAGTVAVDSGAGNVSASGVQFASDGYRLNGDTLNLVAPATGVLSELRVGDGSTASAGWNATLDNVVAGNGVDKTGLGTLVLTGANTYAQTRLSAGTLSVSSDANLGAASGGLDFQGGTLRVTGTAFQNTARTITLGAAGGGLDIADAGNTFTLAQSLTGNGGLAKLGAGTLVLTGANTYLGTTTVAGGRLQVGDGAMGGSIAGDADIQAGATLAFKRSDQIVYSGAISGSGNLRQEGNGTLVLKGDSSGYTGMTSVSLGELEVDGKLGGTVLAMAGSTVSGVGTLNQLTVGSGATLSPGNSVTPFGRLNVLGDLNLLQGASYRVAAAADGGHSSVNVSGVANLAGSVLHMGQNGTYAPSTTYTIVTAGGGVQGRFDDVSSNLAFLTPSLTYSSNKVDLSVQLKDVPDDGNGGERPIEFVDAASTGNQRSVARALQSLPTDSPLFRRVLNLPNGAPGEVFNGLSGEMHATAVSVTQSVANRFVQAPMNRLRANLAAHMLPRVLTAQLGPGLAALPQSDEQPLWIQVLGNRSSLGGNGNAARSTQSHSDLAVGGDVAISGGWRLGGALGHSNSRSRTGARASSAQADSYSMTVYGGKAFDAGRGKLNLSLGASYTWHDINTQRYADAAGLPQTLKADYGGNTTQVFGELGYAMPLNDGLTLEPFVGAGFSSLRTRAFTESGGDAALRGDVGRNNVTTSTLGLHARSAFKRPGTQGQLFGTLGWHHAFGDVDPASRMSFVQGGQSFTTNGVPIARDAALVELGVNMEVSRRTTVGVTYGGQFGDGNKQHSGALDVRYRF</sequence>
<gene>
    <name evidence="4" type="ORF">ABB27_00955</name>
</gene>
<keyword evidence="1" id="KW-0732">Signal</keyword>
<evidence type="ECO:0000313" key="4">
    <source>
        <dbReference type="EMBL" id="KRG72482.1"/>
    </source>
</evidence>
<evidence type="ECO:0000256" key="2">
    <source>
        <dbReference type="ARBA" id="ARBA00023026"/>
    </source>
</evidence>
<dbReference type="InterPro" id="IPR011050">
    <property type="entry name" value="Pectin_lyase_fold/virulence"/>
</dbReference>
<dbReference type="PANTHER" id="PTHR35037">
    <property type="entry name" value="C-TERMINAL REGION OF AIDA-LIKE PROTEIN"/>
    <property type="match status" value="1"/>
</dbReference>
<name>A0A0R0D0Z8_9GAMM</name>
<dbReference type="NCBIfam" id="TIGR02601">
    <property type="entry name" value="autotrns_rpt"/>
    <property type="match status" value="9"/>
</dbReference>
<dbReference type="InterPro" id="IPR013425">
    <property type="entry name" value="Autotrns_rpt"/>
</dbReference>
<protein>
    <recommendedName>
        <fullName evidence="3">Autotransporter domain-containing protein</fullName>
    </recommendedName>
</protein>
<dbReference type="PROSITE" id="PS51208">
    <property type="entry name" value="AUTOTRANSPORTER"/>
    <property type="match status" value="1"/>
</dbReference>
<dbReference type="Proteomes" id="UP000051863">
    <property type="component" value="Unassembled WGS sequence"/>
</dbReference>
<dbReference type="Pfam" id="PF13018">
    <property type="entry name" value="ESPR"/>
    <property type="match status" value="1"/>
</dbReference>
<dbReference type="NCBIfam" id="TIGR01414">
    <property type="entry name" value="autotrans_barl"/>
    <property type="match status" value="1"/>
</dbReference>
<keyword evidence="5" id="KW-1185">Reference proteome</keyword>
<dbReference type="PATRIC" id="fig|405446.3.peg.2002"/>
<dbReference type="InterPro" id="IPR005546">
    <property type="entry name" value="Autotransporte_beta"/>
</dbReference>
<feature type="domain" description="Autotransporter" evidence="3">
    <location>
        <begin position="1921"/>
        <end position="2203"/>
    </location>
</feature>
<evidence type="ECO:0000256" key="1">
    <source>
        <dbReference type="ARBA" id="ARBA00022729"/>
    </source>
</evidence>
<dbReference type="Gene3D" id="2.40.128.130">
    <property type="entry name" value="Autotransporter beta-domain"/>
    <property type="match status" value="1"/>
</dbReference>
<dbReference type="InterPro" id="IPR036709">
    <property type="entry name" value="Autotransporte_beta_dom_sf"/>
</dbReference>
<dbReference type="InterPro" id="IPR012332">
    <property type="entry name" value="Autotransporter_pectin_lyase_C"/>
</dbReference>
<reference evidence="4 5" key="1">
    <citation type="submission" date="2015-05" db="EMBL/GenBank/DDBJ databases">
        <title>Genome sequencing and analysis of members of genus Stenotrophomonas.</title>
        <authorList>
            <person name="Patil P.P."/>
            <person name="Midha S."/>
            <person name="Patil P.B."/>
        </authorList>
    </citation>
    <scope>NUCLEOTIDE SEQUENCE [LARGE SCALE GENOMIC DNA]</scope>
    <source>
        <strain evidence="4 5">DSM 18941</strain>
    </source>
</reference>
<accession>A0A0R0D0Z8</accession>
<dbReference type="InterPro" id="IPR051551">
    <property type="entry name" value="Autotransporter_adhesion"/>
</dbReference>
<dbReference type="InterPro" id="IPR006315">
    <property type="entry name" value="OM_autotransptr_brl_dom"/>
</dbReference>